<dbReference type="SUPFAM" id="SSF55785">
    <property type="entry name" value="PYP-like sensor domain (PAS domain)"/>
    <property type="match status" value="1"/>
</dbReference>
<dbReference type="InterPro" id="IPR000014">
    <property type="entry name" value="PAS"/>
</dbReference>
<dbReference type="SMART" id="SM00091">
    <property type="entry name" value="PAS"/>
    <property type="match status" value="1"/>
</dbReference>
<name>A0A6A7N159_9BURK</name>
<proteinExistence type="predicted"/>
<evidence type="ECO:0000256" key="1">
    <source>
        <dbReference type="ARBA" id="ARBA00022679"/>
    </source>
</evidence>
<dbReference type="Proteomes" id="UP000440498">
    <property type="component" value="Unassembled WGS sequence"/>
</dbReference>
<keyword evidence="1" id="KW-0808">Transferase</keyword>
<dbReference type="NCBIfam" id="TIGR00229">
    <property type="entry name" value="sensory_box"/>
    <property type="match status" value="1"/>
</dbReference>
<evidence type="ECO:0000259" key="5">
    <source>
        <dbReference type="PROSITE" id="PS50113"/>
    </source>
</evidence>
<reference evidence="6 7" key="1">
    <citation type="submission" date="2019-10" db="EMBL/GenBank/DDBJ databases">
        <title>Two novel species isolated from a subtropical stream in China.</title>
        <authorList>
            <person name="Lu H."/>
        </authorList>
    </citation>
    <scope>NUCLEOTIDE SEQUENCE [LARGE SCALE GENOMIC DNA]</scope>
    <source>
        <strain evidence="6 7">FT29W</strain>
    </source>
</reference>
<gene>
    <name evidence="6" type="ORF">GEV02_11510</name>
</gene>
<keyword evidence="7" id="KW-1185">Reference proteome</keyword>
<dbReference type="Gene3D" id="1.20.5.1930">
    <property type="match status" value="1"/>
</dbReference>
<evidence type="ECO:0000313" key="6">
    <source>
        <dbReference type="EMBL" id="MQA38782.1"/>
    </source>
</evidence>
<dbReference type="CDD" id="cd00130">
    <property type="entry name" value="PAS"/>
    <property type="match status" value="1"/>
</dbReference>
<dbReference type="InterPro" id="IPR050482">
    <property type="entry name" value="Sensor_HK_TwoCompSys"/>
</dbReference>
<dbReference type="Pfam" id="PF07730">
    <property type="entry name" value="HisKA_3"/>
    <property type="match status" value="1"/>
</dbReference>
<evidence type="ECO:0000259" key="4">
    <source>
        <dbReference type="PROSITE" id="PS50112"/>
    </source>
</evidence>
<dbReference type="InterPro" id="IPR035965">
    <property type="entry name" value="PAS-like_dom_sf"/>
</dbReference>
<dbReference type="GO" id="GO:0016020">
    <property type="term" value="C:membrane"/>
    <property type="evidence" value="ECO:0007669"/>
    <property type="project" value="InterPro"/>
</dbReference>
<protein>
    <submittedName>
        <fullName evidence="6">PAS domain-containing protein</fullName>
    </submittedName>
</protein>
<evidence type="ECO:0000256" key="2">
    <source>
        <dbReference type="ARBA" id="ARBA00022777"/>
    </source>
</evidence>
<feature type="domain" description="PAC" evidence="5">
    <location>
        <begin position="103"/>
        <end position="156"/>
    </location>
</feature>
<comment type="caution">
    <text evidence="6">The sequence shown here is derived from an EMBL/GenBank/DDBJ whole genome shotgun (WGS) entry which is preliminary data.</text>
</comment>
<dbReference type="InterPro" id="IPR013656">
    <property type="entry name" value="PAS_4"/>
</dbReference>
<evidence type="ECO:0000256" key="3">
    <source>
        <dbReference type="ARBA" id="ARBA00023012"/>
    </source>
</evidence>
<dbReference type="PANTHER" id="PTHR24421">
    <property type="entry name" value="NITRATE/NITRITE SENSOR PROTEIN NARX-RELATED"/>
    <property type="match status" value="1"/>
</dbReference>
<dbReference type="InterPro" id="IPR036890">
    <property type="entry name" value="HATPase_C_sf"/>
</dbReference>
<dbReference type="InterPro" id="IPR000700">
    <property type="entry name" value="PAS-assoc_C"/>
</dbReference>
<keyword evidence="3" id="KW-0902">Two-component regulatory system</keyword>
<dbReference type="PANTHER" id="PTHR24421:SF59">
    <property type="entry name" value="OXYGEN SENSOR HISTIDINE KINASE NREB"/>
    <property type="match status" value="1"/>
</dbReference>
<accession>A0A6A7N159</accession>
<dbReference type="AlphaFoldDB" id="A0A6A7N159"/>
<feature type="domain" description="PAS" evidence="4">
    <location>
        <begin position="30"/>
        <end position="100"/>
    </location>
</feature>
<dbReference type="GO" id="GO:0000155">
    <property type="term" value="F:phosphorelay sensor kinase activity"/>
    <property type="evidence" value="ECO:0007669"/>
    <property type="project" value="InterPro"/>
</dbReference>
<dbReference type="RefSeq" id="WP_152838139.1">
    <property type="nucleotide sequence ID" value="NZ_WHUG01000004.1"/>
</dbReference>
<dbReference type="Pfam" id="PF08448">
    <property type="entry name" value="PAS_4"/>
    <property type="match status" value="1"/>
</dbReference>
<evidence type="ECO:0000313" key="7">
    <source>
        <dbReference type="Proteomes" id="UP000440498"/>
    </source>
</evidence>
<sequence length="373" mass="41280">MKSLIESLGKSNIEEVVARLQAAIGGMQPADGELHNIIAIMPLALFIKDAQSRVVLMNPACEALWGISFADLQGNDGADFFPADQTAYFLEHDRAAFASGKHLVYEEELWHPGLGENRWLQTHKLPTYDEQGQPNLLIAMCVDITDRKRAEQLLQSSVQELRALSEHQHTAKESERRRIAQDIHDDLAQNLLALKLDVATLHDRTRERQPRLHQRAAQALHTLDASIIAVRELINELHPSTLELGLSAAIEWQMQRLERRHGLRCRLELIEDSVALDQRQISGIYHVVLAALGYVCGHAGTRTVEATLNLRPELLSIVISGDGHPDQHTEQGVLDLGGIRERLADFGGELAVAQLAGAGTVLRMNLPAAVSSK</sequence>
<dbReference type="PROSITE" id="PS50112">
    <property type="entry name" value="PAS"/>
    <property type="match status" value="1"/>
</dbReference>
<dbReference type="InterPro" id="IPR011712">
    <property type="entry name" value="Sig_transdc_His_kin_sub3_dim/P"/>
</dbReference>
<dbReference type="Gene3D" id="3.30.565.10">
    <property type="entry name" value="Histidine kinase-like ATPase, C-terminal domain"/>
    <property type="match status" value="1"/>
</dbReference>
<dbReference type="EMBL" id="WHUG01000004">
    <property type="protein sequence ID" value="MQA38782.1"/>
    <property type="molecule type" value="Genomic_DNA"/>
</dbReference>
<organism evidence="6 7">
    <name type="scientific">Rugamonas aquatica</name>
    <dbReference type="NCBI Taxonomy" id="2743357"/>
    <lineage>
        <taxon>Bacteria</taxon>
        <taxon>Pseudomonadati</taxon>
        <taxon>Pseudomonadota</taxon>
        <taxon>Betaproteobacteria</taxon>
        <taxon>Burkholderiales</taxon>
        <taxon>Oxalobacteraceae</taxon>
        <taxon>Telluria group</taxon>
        <taxon>Rugamonas</taxon>
    </lineage>
</organism>
<dbReference type="GO" id="GO:0046983">
    <property type="term" value="F:protein dimerization activity"/>
    <property type="evidence" value="ECO:0007669"/>
    <property type="project" value="InterPro"/>
</dbReference>
<dbReference type="PROSITE" id="PS50113">
    <property type="entry name" value="PAC"/>
    <property type="match status" value="1"/>
</dbReference>
<keyword evidence="2" id="KW-0418">Kinase</keyword>
<dbReference type="Gene3D" id="3.30.450.20">
    <property type="entry name" value="PAS domain"/>
    <property type="match status" value="1"/>
</dbReference>